<gene>
    <name evidence="7" type="ORF">K7472_11460</name>
</gene>
<dbReference type="PANTHER" id="PTHR42847">
    <property type="entry name" value="ALKANESULFONATE MONOOXYGENASE"/>
    <property type="match status" value="1"/>
</dbReference>
<dbReference type="InterPro" id="IPR036661">
    <property type="entry name" value="Luciferase-like_sf"/>
</dbReference>
<comment type="caution">
    <text evidence="7">The sequence shown here is derived from an EMBL/GenBank/DDBJ whole genome shotgun (WGS) entry which is preliminary data.</text>
</comment>
<dbReference type="PANTHER" id="PTHR42847:SF4">
    <property type="entry name" value="ALKANESULFONATE MONOOXYGENASE-RELATED"/>
    <property type="match status" value="1"/>
</dbReference>
<dbReference type="Pfam" id="PF00296">
    <property type="entry name" value="Bac_luciferase"/>
    <property type="match status" value="1"/>
</dbReference>
<dbReference type="RefSeq" id="WP_222977183.1">
    <property type="nucleotide sequence ID" value="NZ_JAINVZ010000006.1"/>
</dbReference>
<evidence type="ECO:0000256" key="1">
    <source>
        <dbReference type="ARBA" id="ARBA00022630"/>
    </source>
</evidence>
<proteinExistence type="predicted"/>
<organism evidence="7 8">
    <name type="scientific">Streptantibioticus parmotrematis</name>
    <dbReference type="NCBI Taxonomy" id="2873249"/>
    <lineage>
        <taxon>Bacteria</taxon>
        <taxon>Bacillati</taxon>
        <taxon>Actinomycetota</taxon>
        <taxon>Actinomycetes</taxon>
        <taxon>Kitasatosporales</taxon>
        <taxon>Streptomycetaceae</taxon>
        <taxon>Streptantibioticus</taxon>
    </lineage>
</organism>
<dbReference type="SUPFAM" id="SSF51679">
    <property type="entry name" value="Bacterial luciferase-like"/>
    <property type="match status" value="1"/>
</dbReference>
<dbReference type="Gene3D" id="3.20.20.30">
    <property type="entry name" value="Luciferase-like domain"/>
    <property type="match status" value="1"/>
</dbReference>
<feature type="domain" description="Luciferase-like" evidence="6">
    <location>
        <begin position="10"/>
        <end position="252"/>
    </location>
</feature>
<evidence type="ECO:0000256" key="3">
    <source>
        <dbReference type="ARBA" id="ARBA00023002"/>
    </source>
</evidence>
<evidence type="ECO:0000259" key="6">
    <source>
        <dbReference type="Pfam" id="PF00296"/>
    </source>
</evidence>
<protein>
    <submittedName>
        <fullName evidence="7">LLM class flavin-dependent oxidoreductase</fullName>
    </submittedName>
</protein>
<dbReference type="InterPro" id="IPR011251">
    <property type="entry name" value="Luciferase-like_dom"/>
</dbReference>
<keyword evidence="4" id="KW-0503">Monooxygenase</keyword>
<dbReference type="Proteomes" id="UP001198565">
    <property type="component" value="Unassembled WGS sequence"/>
</dbReference>
<keyword evidence="8" id="KW-1185">Reference proteome</keyword>
<keyword evidence="1" id="KW-0285">Flavoprotein</keyword>
<dbReference type="EMBL" id="JAINVZ010000006">
    <property type="protein sequence ID" value="MBY8885463.1"/>
    <property type="molecule type" value="Genomic_DNA"/>
</dbReference>
<evidence type="ECO:0000256" key="5">
    <source>
        <dbReference type="SAM" id="MobiDB-lite"/>
    </source>
</evidence>
<accession>A0ABS7QQJ8</accession>
<feature type="compositionally biased region" description="Polar residues" evidence="5">
    <location>
        <begin position="308"/>
        <end position="317"/>
    </location>
</feature>
<sequence>MRHGIVILPEDRWRDAARRWSLAEEYGFDHAWTYDHLMWRWLREETWFGCVPTLTAAATVTSRIALGTLVATPGFRHPVALAKDLMALDDVSGGRIVCGMGSGAGGYDERALGGQELTPGERVGRFAEFLELTDLLLRQPETTYHGLHYTAEAVHMRPGCVRRPRMPLAVAATGPRAMRLAARFADTWITAGPPGRFEAARYDQALPDLRKQADALEKACAATGRDPATLDRLLVTGAAVGGVLDSVEAYRDATGRFAELGFTDVVVHWPRPSFPYEGRQEVLEEIARDVLAPGRADAARVERPGAGNASTVGGSDV</sequence>
<evidence type="ECO:0000313" key="7">
    <source>
        <dbReference type="EMBL" id="MBY8885463.1"/>
    </source>
</evidence>
<keyword evidence="3" id="KW-0560">Oxidoreductase</keyword>
<keyword evidence="2" id="KW-0288">FMN</keyword>
<evidence type="ECO:0000313" key="8">
    <source>
        <dbReference type="Proteomes" id="UP001198565"/>
    </source>
</evidence>
<feature type="region of interest" description="Disordered" evidence="5">
    <location>
        <begin position="298"/>
        <end position="317"/>
    </location>
</feature>
<name>A0ABS7QQJ8_9ACTN</name>
<dbReference type="InterPro" id="IPR050172">
    <property type="entry name" value="SsuD_RutA_monooxygenase"/>
</dbReference>
<reference evidence="7 8" key="1">
    <citation type="submission" date="2021-08" db="EMBL/GenBank/DDBJ databases">
        <title>Streptomyces sp. PTM05 isolated from lichen.</title>
        <authorList>
            <person name="Somphong A."/>
            <person name="Phongsopitanun W."/>
            <person name="Tanasupawat S."/>
        </authorList>
    </citation>
    <scope>NUCLEOTIDE SEQUENCE [LARGE SCALE GENOMIC DNA]</scope>
    <source>
        <strain evidence="7 8">Ptm05</strain>
    </source>
</reference>
<evidence type="ECO:0000256" key="2">
    <source>
        <dbReference type="ARBA" id="ARBA00022643"/>
    </source>
</evidence>
<evidence type="ECO:0000256" key="4">
    <source>
        <dbReference type="ARBA" id="ARBA00023033"/>
    </source>
</evidence>